<dbReference type="GO" id="GO:0016491">
    <property type="term" value="F:oxidoreductase activity"/>
    <property type="evidence" value="ECO:0007669"/>
    <property type="project" value="UniProtKB-KW"/>
</dbReference>
<reference evidence="3 5" key="2">
    <citation type="journal article" date="2018" name="FEMS Microbiol. Ecol.">
        <title>Co-invading symbiotic mutualists of Medicago polymorpha retain high ancestral diversity and contain diverse accessory genomes.</title>
        <authorList>
            <person name="Porter S.S."/>
            <person name="Faber-Hammond J.J."/>
            <person name="Friesen M.L."/>
        </authorList>
    </citation>
    <scope>NUCLEOTIDE SEQUENCE [LARGE SCALE GENOMIC DNA]</scope>
    <source>
        <strain evidence="3 5">Str16</strain>
    </source>
</reference>
<dbReference type="SUPFAM" id="SSF51905">
    <property type="entry name" value="FAD/NAD(P)-binding domain"/>
    <property type="match status" value="1"/>
</dbReference>
<accession>A0A508X2S4</accession>
<evidence type="ECO:0000313" key="3">
    <source>
        <dbReference type="EMBL" id="PLU01668.1"/>
    </source>
</evidence>
<reference evidence="3" key="1">
    <citation type="submission" date="2017-04" db="EMBL/GenBank/DDBJ databases">
        <authorList>
            <person name="Porter S."/>
            <person name="Friesen M.L."/>
            <person name="Faber-Hammond J."/>
        </authorList>
    </citation>
    <scope>NUCLEOTIDE SEQUENCE</scope>
    <source>
        <strain evidence="3">Str16</strain>
    </source>
</reference>
<dbReference type="SUPFAM" id="SSF54373">
    <property type="entry name" value="FAD-linked reductases, C-terminal domain"/>
    <property type="match status" value="1"/>
</dbReference>
<dbReference type="Proteomes" id="UP001190825">
    <property type="component" value="Unassembled WGS sequence"/>
</dbReference>
<dbReference type="Pfam" id="PF01266">
    <property type="entry name" value="DAO"/>
    <property type="match status" value="1"/>
</dbReference>
<keyword evidence="1" id="KW-0560">Oxidoreductase</keyword>
<evidence type="ECO:0000259" key="2">
    <source>
        <dbReference type="Pfam" id="PF01266"/>
    </source>
</evidence>
<evidence type="ECO:0000313" key="5">
    <source>
        <dbReference type="Proteomes" id="UP001190825"/>
    </source>
</evidence>
<dbReference type="Gene3D" id="3.30.9.10">
    <property type="entry name" value="D-Amino Acid Oxidase, subunit A, domain 2"/>
    <property type="match status" value="1"/>
</dbReference>
<keyword evidence="5" id="KW-1185">Reference proteome</keyword>
<dbReference type="EMBL" id="CABFNB010000124">
    <property type="protein sequence ID" value="VTZ64049.1"/>
    <property type="molecule type" value="Genomic_DNA"/>
</dbReference>
<evidence type="ECO:0000313" key="4">
    <source>
        <dbReference type="EMBL" id="VTZ64049.1"/>
    </source>
</evidence>
<dbReference type="AlphaFoldDB" id="A0A508X2S4"/>
<sequence>MCEVLIVGGGIMGLWAAVMAGRAGFTTRLLERWRIGSGASGGFLGALMPHMPDRWNEKKQFQFDALVSLEGEIAELEAATGLSAGYRRSGRVMPIGRAHLREIAHGRERDAAQNWRGPAHQYLWQVGHADEGGWPAADAAPFGIVQDTLAARVAPRNLLAVLRAALDQFPHVQCEEGAEVVSIEPARGRLLLADGRALTFDRLILAAGVASFGFIDGLTQPRRSASGGAVKGQAALFRADVDKALPIIFTEGLYIVPHENGQVAVGSTSESRFDDPNFTDRQLDALLARAIDIAPVLRSATVIERWAGLRPRATGLEPMVGRHPDHERLFVLTGGFKVSFGLAHALARSVVEEIAGGGMNALPESFQCAHHVAALR</sequence>
<dbReference type="RefSeq" id="WP_012061420.1">
    <property type="nucleotide sequence ID" value="NZ_ATYC01000008.1"/>
</dbReference>
<name>A0A508X2S4_9HYPH</name>
<protein>
    <submittedName>
        <fullName evidence="3">D-amino-acid oxidase</fullName>
    </submittedName>
    <submittedName>
        <fullName evidence="4">FAD dependent oxidoreductase</fullName>
    </submittedName>
</protein>
<dbReference type="PANTHER" id="PTHR13847">
    <property type="entry name" value="SARCOSINE DEHYDROGENASE-RELATED"/>
    <property type="match status" value="1"/>
</dbReference>
<gene>
    <name evidence="3" type="ORF">BMJ33_18175</name>
    <name evidence="4" type="ORF">EMEDMD4_560012</name>
</gene>
<dbReference type="Gene3D" id="3.50.50.60">
    <property type="entry name" value="FAD/NAD(P)-binding domain"/>
    <property type="match status" value="1"/>
</dbReference>
<dbReference type="InterPro" id="IPR006076">
    <property type="entry name" value="FAD-dep_OxRdtase"/>
</dbReference>
<organism evidence="4">
    <name type="scientific">Sinorhizobium medicae</name>
    <dbReference type="NCBI Taxonomy" id="110321"/>
    <lineage>
        <taxon>Bacteria</taxon>
        <taxon>Pseudomonadati</taxon>
        <taxon>Pseudomonadota</taxon>
        <taxon>Alphaproteobacteria</taxon>
        <taxon>Hyphomicrobiales</taxon>
        <taxon>Rhizobiaceae</taxon>
        <taxon>Sinorhizobium/Ensifer group</taxon>
        <taxon>Sinorhizobium</taxon>
    </lineage>
</organism>
<evidence type="ECO:0000256" key="1">
    <source>
        <dbReference type="ARBA" id="ARBA00023002"/>
    </source>
</evidence>
<dbReference type="InterPro" id="IPR036188">
    <property type="entry name" value="FAD/NAD-bd_sf"/>
</dbReference>
<dbReference type="GeneID" id="61609092"/>
<dbReference type="PANTHER" id="PTHR13847:SF289">
    <property type="entry name" value="GLYCINE OXIDASE"/>
    <property type="match status" value="1"/>
</dbReference>
<feature type="domain" description="FAD dependent oxidoreductase" evidence="2">
    <location>
        <begin position="4"/>
        <end position="348"/>
    </location>
</feature>
<reference evidence="4" key="3">
    <citation type="submission" date="2019-06" db="EMBL/GenBank/DDBJ databases">
        <authorList>
            <person name="Le Quere A."/>
            <person name="Colella S."/>
        </authorList>
    </citation>
    <scope>NUCLEOTIDE SEQUENCE</scope>
    <source>
        <strain evidence="4">EmedicaeMD41</strain>
    </source>
</reference>
<dbReference type="OMA" id="VIERWAG"/>
<proteinExistence type="predicted"/>
<dbReference type="Proteomes" id="UP000507954">
    <property type="component" value="Unassembled WGS sequence"/>
</dbReference>
<dbReference type="EMBL" id="NBUC01000090">
    <property type="protein sequence ID" value="PLU01668.1"/>
    <property type="molecule type" value="Genomic_DNA"/>
</dbReference>
<dbReference type="GO" id="GO:0005737">
    <property type="term" value="C:cytoplasm"/>
    <property type="evidence" value="ECO:0007669"/>
    <property type="project" value="TreeGrafter"/>
</dbReference>